<dbReference type="NCBIfam" id="NF009827">
    <property type="entry name" value="PRK13303.1-2"/>
    <property type="match status" value="1"/>
</dbReference>
<dbReference type="EC" id="1.4.1.21" evidence="6"/>
<dbReference type="Pfam" id="PF03447">
    <property type="entry name" value="NAD_binding_3"/>
    <property type="match status" value="1"/>
</dbReference>
<dbReference type="Gene3D" id="3.30.360.10">
    <property type="entry name" value="Dihydrodipicolinate Reductase, domain 2"/>
    <property type="match status" value="1"/>
</dbReference>
<keyword evidence="3 6" id="KW-0521">NADP</keyword>
<dbReference type="PANTHER" id="PTHR31873">
    <property type="entry name" value="L-ASPARTATE DEHYDROGENASE-RELATED"/>
    <property type="match status" value="1"/>
</dbReference>
<dbReference type="InterPro" id="IPR036291">
    <property type="entry name" value="NAD(P)-bd_dom_sf"/>
</dbReference>
<dbReference type="RefSeq" id="WP_257891715.1">
    <property type="nucleotide sequence ID" value="NZ_JAIMBW010000001.1"/>
</dbReference>
<name>A0A975TVU3_9RHOB</name>
<dbReference type="GO" id="GO:0033735">
    <property type="term" value="F:aspartate dehydrogenase [NAD(P)+] activity"/>
    <property type="evidence" value="ECO:0007669"/>
    <property type="project" value="UniProtKB-EC"/>
</dbReference>
<dbReference type="GO" id="GO:0051287">
    <property type="term" value="F:NAD binding"/>
    <property type="evidence" value="ECO:0007669"/>
    <property type="project" value="UniProtKB-UniRule"/>
</dbReference>
<dbReference type="SUPFAM" id="SSF51735">
    <property type="entry name" value="NAD(P)-binding Rossmann-fold domains"/>
    <property type="match status" value="1"/>
</dbReference>
<reference evidence="9 10" key="1">
    <citation type="submission" date="2021-07" db="EMBL/GenBank/DDBJ databases">
        <title>Karlodiniumbacter phycospheric gen. nov., sp. nov., a phycosphere bacterium isolated from karlodinium veneficum.</title>
        <authorList>
            <person name="Peng Y."/>
            <person name="Jiang L."/>
            <person name="Lee J."/>
        </authorList>
    </citation>
    <scope>NUCLEOTIDE SEQUENCE</scope>
    <source>
        <strain evidence="9 10">N5</strain>
    </source>
</reference>
<evidence type="ECO:0000256" key="5">
    <source>
        <dbReference type="ARBA" id="ARBA00023027"/>
    </source>
</evidence>
<comment type="similarity">
    <text evidence="1 6">Belongs to the L-aspartate dehydrogenase family.</text>
</comment>
<dbReference type="GO" id="GO:0016639">
    <property type="term" value="F:oxidoreductase activity, acting on the CH-NH2 group of donors, NAD or NADP as acceptor"/>
    <property type="evidence" value="ECO:0007669"/>
    <property type="project" value="UniProtKB-UniRule"/>
</dbReference>
<evidence type="ECO:0000256" key="6">
    <source>
        <dbReference type="HAMAP-Rule" id="MF_01265"/>
    </source>
</evidence>
<comment type="miscellaneous">
    <text evidence="6">The iminoaspartate product is unstable in aqueous solution and can decompose to oxaloacetate and ammonia.</text>
</comment>
<gene>
    <name evidence="6" type="primary">nadX</name>
    <name evidence="9" type="ORF">KUL25_03765</name>
</gene>
<dbReference type="AlphaFoldDB" id="A0A975TVU3"/>
<dbReference type="PIRSF" id="PIRSF005227">
    <property type="entry name" value="Asp_dh_NAD_syn"/>
    <property type="match status" value="1"/>
</dbReference>
<organism evidence="9">
    <name type="scientific">Gymnodinialimonas phycosphaerae</name>
    <dbReference type="NCBI Taxonomy" id="2841589"/>
    <lineage>
        <taxon>Bacteria</taxon>
        <taxon>Pseudomonadati</taxon>
        <taxon>Pseudomonadota</taxon>
        <taxon>Alphaproteobacteria</taxon>
        <taxon>Rhodobacterales</taxon>
        <taxon>Paracoccaceae</taxon>
        <taxon>Gymnodinialimonas</taxon>
    </lineage>
</organism>
<dbReference type="GO" id="GO:0050661">
    <property type="term" value="F:NADP binding"/>
    <property type="evidence" value="ECO:0007669"/>
    <property type="project" value="UniProtKB-UniRule"/>
</dbReference>
<dbReference type="PANTHER" id="PTHR31873:SF6">
    <property type="entry name" value="ASPARTATE DEHYDROGENASE DOMAIN-CONTAINING PROTEIN"/>
    <property type="match status" value="1"/>
</dbReference>
<evidence type="ECO:0000313" key="10">
    <source>
        <dbReference type="Proteomes" id="UP000693972"/>
    </source>
</evidence>
<keyword evidence="4 6" id="KW-0560">Oxidoreductase</keyword>
<dbReference type="NCBIfam" id="NF009828">
    <property type="entry name" value="PRK13303.1-3"/>
    <property type="match status" value="1"/>
</dbReference>
<feature type="binding site" evidence="6">
    <location>
        <position position="126"/>
    </location>
    <ligand>
        <name>NAD(+)</name>
        <dbReference type="ChEBI" id="CHEBI:57540"/>
    </ligand>
</feature>
<dbReference type="Gene3D" id="3.40.50.720">
    <property type="entry name" value="NAD(P)-binding Rossmann-like Domain"/>
    <property type="match status" value="1"/>
</dbReference>
<evidence type="ECO:0000256" key="4">
    <source>
        <dbReference type="ARBA" id="ARBA00023002"/>
    </source>
</evidence>
<dbReference type="SUPFAM" id="SSF55347">
    <property type="entry name" value="Glyceraldehyde-3-phosphate dehydrogenase-like, C-terminal domain"/>
    <property type="match status" value="1"/>
</dbReference>
<evidence type="ECO:0000256" key="3">
    <source>
        <dbReference type="ARBA" id="ARBA00022857"/>
    </source>
</evidence>
<protein>
    <recommendedName>
        <fullName evidence="6">L-aspartate dehydrogenase</fullName>
        <ecNumber evidence="6">1.4.1.21</ecNumber>
    </recommendedName>
</protein>
<comment type="pathway">
    <text evidence="6">Cofactor biosynthesis; NAD(+) biosynthesis; iminoaspartate from L-aspartate (dehydrogenase route): step 1/1.</text>
</comment>
<dbReference type="InterPro" id="IPR020626">
    <property type="entry name" value="Asp_DH_prok"/>
</dbReference>
<dbReference type="EMBL" id="CP078073">
    <property type="protein sequence ID" value="QXL88649.1"/>
    <property type="molecule type" value="Genomic_DNA"/>
</dbReference>
<sequence>MSLGHVAIIGFGAIARDLIDILRAQDTAPEQITVLVRPGREVEVQSDLGTRACVTSEIAALLTTRPDVVVECAGHGAVASFGASVLASGTDLIVASVGALADADLAASLEEAARRSGAQCVVPSGAIGGIDALGAARLSGLIDVRYTGTKPPGAWAGTPAEEACDLSGLTTPFTFFEGTAREAAQRYPKNANVAATLALAGLGMDATTVHLVADPGATENVHSFNVTSQALDFSMRLVGKPSPLNPKTSRSTVYSIARAVLNRRAAIAI</sequence>
<dbReference type="Pfam" id="PF01958">
    <property type="entry name" value="Asp_DH_C"/>
    <property type="match status" value="1"/>
</dbReference>
<dbReference type="InterPro" id="IPR011182">
    <property type="entry name" value="L-Asp_DH"/>
</dbReference>
<comment type="catalytic activity">
    <reaction evidence="6">
        <text>L-aspartate + NAD(+) + H2O = oxaloacetate + NH4(+) + NADH + H(+)</text>
        <dbReference type="Rhea" id="RHEA:11788"/>
        <dbReference type="ChEBI" id="CHEBI:15377"/>
        <dbReference type="ChEBI" id="CHEBI:15378"/>
        <dbReference type="ChEBI" id="CHEBI:16452"/>
        <dbReference type="ChEBI" id="CHEBI:28938"/>
        <dbReference type="ChEBI" id="CHEBI:29991"/>
        <dbReference type="ChEBI" id="CHEBI:57540"/>
        <dbReference type="ChEBI" id="CHEBI:57945"/>
        <dbReference type="EC" id="1.4.1.21"/>
    </reaction>
</comment>
<evidence type="ECO:0000256" key="2">
    <source>
        <dbReference type="ARBA" id="ARBA00022642"/>
    </source>
</evidence>
<dbReference type="NCBIfam" id="NF009829">
    <property type="entry name" value="PRK13303.1-4"/>
    <property type="match status" value="1"/>
</dbReference>
<keyword evidence="5 6" id="KW-0520">NAD</keyword>
<dbReference type="GO" id="GO:0009435">
    <property type="term" value="P:NAD+ biosynthetic process"/>
    <property type="evidence" value="ECO:0007669"/>
    <property type="project" value="UniProtKB-UniRule"/>
</dbReference>
<keyword evidence="10" id="KW-1185">Reference proteome</keyword>
<comment type="catalytic activity">
    <reaction evidence="6">
        <text>L-aspartate + NADP(+) + H2O = oxaloacetate + NH4(+) + NADPH + H(+)</text>
        <dbReference type="Rhea" id="RHEA:11784"/>
        <dbReference type="ChEBI" id="CHEBI:15377"/>
        <dbReference type="ChEBI" id="CHEBI:15378"/>
        <dbReference type="ChEBI" id="CHEBI:16452"/>
        <dbReference type="ChEBI" id="CHEBI:28938"/>
        <dbReference type="ChEBI" id="CHEBI:29991"/>
        <dbReference type="ChEBI" id="CHEBI:57783"/>
        <dbReference type="ChEBI" id="CHEBI:58349"/>
        <dbReference type="EC" id="1.4.1.21"/>
    </reaction>
</comment>
<feature type="domain" description="Aspartate dehydrogenase" evidence="7">
    <location>
        <begin position="170"/>
        <end position="256"/>
    </location>
</feature>
<dbReference type="EMBL" id="JAIMBW010000001">
    <property type="protein sequence ID" value="MBY4891877.1"/>
    <property type="molecule type" value="Genomic_DNA"/>
</dbReference>
<evidence type="ECO:0000259" key="8">
    <source>
        <dbReference type="Pfam" id="PF03447"/>
    </source>
</evidence>
<feature type="binding site" evidence="6">
    <location>
        <position position="192"/>
    </location>
    <ligand>
        <name>NAD(+)</name>
        <dbReference type="ChEBI" id="CHEBI:57540"/>
    </ligand>
</feature>
<proteinExistence type="inferred from homology"/>
<accession>A0A975TVU3</accession>
<keyword evidence="2 6" id="KW-0662">Pyridine nucleotide biosynthesis</keyword>
<feature type="domain" description="Aspartate/homoserine dehydrogenase NAD-binding" evidence="8">
    <location>
        <begin position="10"/>
        <end position="123"/>
    </location>
</feature>
<evidence type="ECO:0000313" key="9">
    <source>
        <dbReference type="EMBL" id="QXL88649.1"/>
    </source>
</evidence>
<evidence type="ECO:0000256" key="1">
    <source>
        <dbReference type="ARBA" id="ARBA00008331"/>
    </source>
</evidence>
<dbReference type="InterPro" id="IPR005106">
    <property type="entry name" value="Asp/hSer_DH_NAD-bd"/>
</dbReference>
<dbReference type="HAMAP" id="MF_01265">
    <property type="entry name" value="NadX"/>
    <property type="match status" value="1"/>
</dbReference>
<dbReference type="Proteomes" id="UP000693972">
    <property type="component" value="Unassembled WGS sequence"/>
</dbReference>
<comment type="function">
    <text evidence="6">Specifically catalyzes the NAD or NADP-dependent dehydrogenation of L-aspartate to iminoaspartate.</text>
</comment>
<dbReference type="InterPro" id="IPR002811">
    <property type="entry name" value="Asp_DH"/>
</dbReference>
<evidence type="ECO:0000259" key="7">
    <source>
        <dbReference type="Pfam" id="PF01958"/>
    </source>
</evidence>
<feature type="active site" evidence="6">
    <location>
        <position position="222"/>
    </location>
</feature>